<dbReference type="SMART" id="SM01217">
    <property type="entry name" value="Fn3_like"/>
    <property type="match status" value="1"/>
</dbReference>
<dbReference type="PANTHER" id="PTHR42715:SF10">
    <property type="entry name" value="BETA-GLUCOSIDASE"/>
    <property type="match status" value="1"/>
</dbReference>
<proteinExistence type="inferred from homology"/>
<dbReference type="Gene3D" id="2.60.40.10">
    <property type="entry name" value="Immunoglobulins"/>
    <property type="match status" value="1"/>
</dbReference>
<evidence type="ECO:0000313" key="5">
    <source>
        <dbReference type="Proteomes" id="UP001500954"/>
    </source>
</evidence>
<evidence type="ECO:0000259" key="3">
    <source>
        <dbReference type="SMART" id="SM01217"/>
    </source>
</evidence>
<dbReference type="PANTHER" id="PTHR42715">
    <property type="entry name" value="BETA-GLUCOSIDASE"/>
    <property type="match status" value="1"/>
</dbReference>
<name>A0ABP6YP51_9FLAO</name>
<dbReference type="EMBL" id="BAABCY010000103">
    <property type="protein sequence ID" value="GAA3584644.1"/>
    <property type="molecule type" value="Genomic_DNA"/>
</dbReference>
<dbReference type="InterPro" id="IPR050288">
    <property type="entry name" value="Cellulose_deg_GH3"/>
</dbReference>
<comment type="similarity">
    <text evidence="1">Belongs to the glycosyl hydrolase 3 family.</text>
</comment>
<feature type="domain" description="Fibronectin type III-like" evidence="3">
    <location>
        <begin position="23"/>
        <end position="92"/>
    </location>
</feature>
<comment type="caution">
    <text evidence="4">The sequence shown here is derived from an EMBL/GenBank/DDBJ whole genome shotgun (WGS) entry which is preliminary data.</text>
</comment>
<evidence type="ECO:0000256" key="2">
    <source>
        <dbReference type="ARBA" id="ARBA00022801"/>
    </source>
</evidence>
<protein>
    <recommendedName>
        <fullName evidence="3">Fibronectin type III-like domain-containing protein</fullName>
    </recommendedName>
</protein>
<sequence length="98" mass="11122">MTQAMSNKVHVTVSNNGAFDGETVVQLYIRDKEAIVATPLRTLKRFKKIFLKAGASKTVTFEITQEDLAITDNEGHQIIEPGCLKFMWGRIQKQQIKR</sequence>
<dbReference type="InterPro" id="IPR026891">
    <property type="entry name" value="Fn3-like"/>
</dbReference>
<gene>
    <name evidence="4" type="ORF">GCM10022395_35780</name>
</gene>
<dbReference type="Pfam" id="PF14310">
    <property type="entry name" value="Fn3-like"/>
    <property type="match status" value="1"/>
</dbReference>
<keyword evidence="2" id="KW-0378">Hydrolase</keyword>
<reference evidence="5" key="1">
    <citation type="journal article" date="2019" name="Int. J. Syst. Evol. Microbiol.">
        <title>The Global Catalogue of Microorganisms (GCM) 10K type strain sequencing project: providing services to taxonomists for standard genome sequencing and annotation.</title>
        <authorList>
            <consortium name="The Broad Institute Genomics Platform"/>
            <consortium name="The Broad Institute Genome Sequencing Center for Infectious Disease"/>
            <person name="Wu L."/>
            <person name="Ma J."/>
        </authorList>
    </citation>
    <scope>NUCLEOTIDE SEQUENCE [LARGE SCALE GENOMIC DNA]</scope>
    <source>
        <strain evidence="5">JCM 17111</strain>
    </source>
</reference>
<dbReference type="Proteomes" id="UP001500954">
    <property type="component" value="Unassembled WGS sequence"/>
</dbReference>
<organism evidence="4 5">
    <name type="scientific">Snuella lapsa</name>
    <dbReference type="NCBI Taxonomy" id="870481"/>
    <lineage>
        <taxon>Bacteria</taxon>
        <taxon>Pseudomonadati</taxon>
        <taxon>Bacteroidota</taxon>
        <taxon>Flavobacteriia</taxon>
        <taxon>Flavobacteriales</taxon>
        <taxon>Flavobacteriaceae</taxon>
        <taxon>Snuella</taxon>
    </lineage>
</organism>
<evidence type="ECO:0000313" key="4">
    <source>
        <dbReference type="EMBL" id="GAA3584644.1"/>
    </source>
</evidence>
<evidence type="ECO:0000256" key="1">
    <source>
        <dbReference type="ARBA" id="ARBA00005336"/>
    </source>
</evidence>
<dbReference type="RefSeq" id="WP_345007834.1">
    <property type="nucleotide sequence ID" value="NZ_BAABCY010000103.1"/>
</dbReference>
<dbReference type="InterPro" id="IPR013783">
    <property type="entry name" value="Ig-like_fold"/>
</dbReference>
<keyword evidence="5" id="KW-1185">Reference proteome</keyword>
<accession>A0ABP6YP51</accession>